<dbReference type="GO" id="GO:0005524">
    <property type="term" value="F:ATP binding"/>
    <property type="evidence" value="ECO:0007669"/>
    <property type="project" value="InterPro"/>
</dbReference>
<evidence type="ECO:0000256" key="1">
    <source>
        <dbReference type="SAM" id="MobiDB-lite"/>
    </source>
</evidence>
<feature type="compositionally biased region" description="Low complexity" evidence="1">
    <location>
        <begin position="315"/>
        <end position="328"/>
    </location>
</feature>
<dbReference type="AlphaFoldDB" id="A0A8E1W6X9"/>
<dbReference type="RefSeq" id="WP_183126628.1">
    <property type="nucleotide sequence ID" value="NZ_JACJHR010000087.1"/>
</dbReference>
<evidence type="ECO:0000313" key="3">
    <source>
        <dbReference type="EMBL" id="MBB2504997.1"/>
    </source>
</evidence>
<feature type="region of interest" description="Disordered" evidence="1">
    <location>
        <begin position="310"/>
        <end position="332"/>
    </location>
</feature>
<feature type="domain" description="Sigma-54 factor interaction" evidence="2">
    <location>
        <begin position="329"/>
        <end position="427"/>
    </location>
</feature>
<reference evidence="3 4" key="1">
    <citation type="submission" date="2020-08" db="EMBL/GenBank/DDBJ databases">
        <title>Amycolatopsis echigonensis JCM 21831.</title>
        <authorList>
            <person name="Tedsree N."/>
            <person name="Kuncharoen N."/>
            <person name="Likhitwitayawuid K."/>
            <person name="Tanasupawat S."/>
        </authorList>
    </citation>
    <scope>NUCLEOTIDE SEQUENCE [LARGE SCALE GENOMIC DNA]</scope>
    <source>
        <strain evidence="3 4">JCM 21831</strain>
    </source>
</reference>
<protein>
    <submittedName>
        <fullName evidence="3">Sigma 54-interacting transcriptional regulator</fullName>
    </submittedName>
</protein>
<organism evidence="3 4">
    <name type="scientific">Amycolatopsis echigonensis</name>
    <dbReference type="NCBI Taxonomy" id="2576905"/>
    <lineage>
        <taxon>Bacteria</taxon>
        <taxon>Bacillati</taxon>
        <taxon>Actinomycetota</taxon>
        <taxon>Actinomycetes</taxon>
        <taxon>Pseudonocardiales</taxon>
        <taxon>Pseudonocardiaceae</taxon>
        <taxon>Amycolatopsis</taxon>
    </lineage>
</organism>
<gene>
    <name evidence="3" type="ORF">H5411_38410</name>
</gene>
<evidence type="ECO:0000259" key="2">
    <source>
        <dbReference type="Pfam" id="PF14532"/>
    </source>
</evidence>
<sequence length="482" mass="52106">MEPTSVTLGGRASGGTATPEARRESPQLSVRAEIALSWRRSAACGIAPDKKAELPYDPDFDSDSRLLKAATPVVERLASSLADTSTSILLADRQARIVRRWVGEKPLYSALDNAYAAPGFAFAEEYAGTNGLGTVLEEARTVAVRGEEHYADFLRHLSCVGVPIHNPVTRAVEGVLDITCLADDYNPLIPALLSESVQHIETRLSHLSSPADVALVEAFTRARRLHRGAILGLNPNMILTNPIASGNLTPQDQAVLWDASTQLARTQRSEVSVDLTHGRYRVRCQSVTTASHDPAGVVVYLDPIRPRHLSTGYRPSATPTGTGCTPPAGRSPQWRRVTTRIQELAQLPDPVAITGEPGTGKLYLAKYLHELSSPARGLRVFNAADPTETAPKDLIIRTNDTLGQGDNVIVRRIEYLPTQAQAQLRALAATSPIPPPHRQPDDSSSPPKPRPTPMSGSNKPSHPTRTTCGCRRWPSTSRTSPT</sequence>
<accession>A0A8E1W6X9</accession>
<dbReference type="Gene3D" id="3.30.450.40">
    <property type="match status" value="1"/>
</dbReference>
<dbReference type="SUPFAM" id="SSF52540">
    <property type="entry name" value="P-loop containing nucleoside triphosphate hydrolases"/>
    <property type="match status" value="1"/>
</dbReference>
<dbReference type="Pfam" id="PF14532">
    <property type="entry name" value="Sigma54_activ_2"/>
    <property type="match status" value="1"/>
</dbReference>
<dbReference type="Proteomes" id="UP000550260">
    <property type="component" value="Unassembled WGS sequence"/>
</dbReference>
<comment type="caution">
    <text evidence="3">The sequence shown here is derived from an EMBL/GenBank/DDBJ whole genome shotgun (WGS) entry which is preliminary data.</text>
</comment>
<dbReference type="Gene3D" id="3.40.50.300">
    <property type="entry name" value="P-loop containing nucleotide triphosphate hydrolases"/>
    <property type="match status" value="1"/>
</dbReference>
<dbReference type="InterPro" id="IPR029016">
    <property type="entry name" value="GAF-like_dom_sf"/>
</dbReference>
<feature type="compositionally biased region" description="Polar residues" evidence="1">
    <location>
        <begin position="458"/>
        <end position="467"/>
    </location>
</feature>
<feature type="region of interest" description="Disordered" evidence="1">
    <location>
        <begin position="1"/>
        <end position="27"/>
    </location>
</feature>
<evidence type="ECO:0000313" key="4">
    <source>
        <dbReference type="Proteomes" id="UP000550260"/>
    </source>
</evidence>
<proteinExistence type="predicted"/>
<feature type="region of interest" description="Disordered" evidence="1">
    <location>
        <begin position="430"/>
        <end position="482"/>
    </location>
</feature>
<name>A0A8E1W6X9_9PSEU</name>
<dbReference type="SUPFAM" id="SSF55781">
    <property type="entry name" value="GAF domain-like"/>
    <property type="match status" value="1"/>
</dbReference>
<dbReference type="InterPro" id="IPR027417">
    <property type="entry name" value="P-loop_NTPase"/>
</dbReference>
<dbReference type="GO" id="GO:0006355">
    <property type="term" value="P:regulation of DNA-templated transcription"/>
    <property type="evidence" value="ECO:0007669"/>
    <property type="project" value="InterPro"/>
</dbReference>
<dbReference type="InterPro" id="IPR002078">
    <property type="entry name" value="Sigma_54_int"/>
</dbReference>
<dbReference type="EMBL" id="JACJHR010000087">
    <property type="protein sequence ID" value="MBB2504997.1"/>
    <property type="molecule type" value="Genomic_DNA"/>
</dbReference>